<proteinExistence type="predicted"/>
<dbReference type="RefSeq" id="WP_152755749.1">
    <property type="nucleotide sequence ID" value="NZ_WHLY01000001.1"/>
</dbReference>
<evidence type="ECO:0000313" key="3">
    <source>
        <dbReference type="Proteomes" id="UP000479293"/>
    </source>
</evidence>
<name>A0A7C9B7D5_9BACT</name>
<comment type="caution">
    <text evidence="1">The sequence shown here is derived from an EMBL/GenBank/DDBJ whole genome shotgun (WGS) entry which is preliminary data.</text>
</comment>
<sequence>MDTTLTIEKIENCLAKKPWDLVNQVLYDLCTNYFKHDTAEKILAKTLLIGRAYAAAIERRKNKSGINDNFYIYTVVPMFKNSRLDTILADLKNKQLSADTLPDIINTHFYLTKRLFEITELDKRSFSSKYLHFHLPDLFFIYDSRAVTAMRQFVKRLPKHFKALADKEAVDKQYSNFVYKCFYLRQKIFEQYQILLTPRQLDNLLIETANNKMTVIKV</sequence>
<organism evidence="1 3">
    <name type="scientific">Salmonirosea aquatica</name>
    <dbReference type="NCBI Taxonomy" id="2654236"/>
    <lineage>
        <taxon>Bacteria</taxon>
        <taxon>Pseudomonadati</taxon>
        <taxon>Bacteroidota</taxon>
        <taxon>Cytophagia</taxon>
        <taxon>Cytophagales</taxon>
        <taxon>Spirosomataceae</taxon>
        <taxon>Salmonirosea</taxon>
    </lineage>
</organism>
<gene>
    <name evidence="1" type="ORF">GBK04_00055</name>
    <name evidence="2" type="ORF">GBK04_00855</name>
</gene>
<accession>A0A7C9B7D5</accession>
<evidence type="ECO:0000313" key="2">
    <source>
        <dbReference type="EMBL" id="MPR31933.1"/>
    </source>
</evidence>
<reference evidence="1 3" key="1">
    <citation type="submission" date="2019-10" db="EMBL/GenBank/DDBJ databases">
        <title>Draft Genome Sequence of Cytophagaceae sp. SJW1-29.</title>
        <authorList>
            <person name="Choi A."/>
        </authorList>
    </citation>
    <scope>NUCLEOTIDE SEQUENCE [LARGE SCALE GENOMIC DNA]</scope>
    <source>
        <strain evidence="1 3">SJW1-29</strain>
    </source>
</reference>
<keyword evidence="3" id="KW-1185">Reference proteome</keyword>
<dbReference type="EMBL" id="WHLY01000001">
    <property type="protein sequence ID" value="MPR31933.1"/>
    <property type="molecule type" value="Genomic_DNA"/>
</dbReference>
<dbReference type="Proteomes" id="UP000479293">
    <property type="component" value="Unassembled WGS sequence"/>
</dbReference>
<dbReference type="AlphaFoldDB" id="A0A7C9B7D5"/>
<protein>
    <submittedName>
        <fullName evidence="1">Uncharacterized protein</fullName>
    </submittedName>
</protein>
<evidence type="ECO:0000313" key="1">
    <source>
        <dbReference type="EMBL" id="MPR31782.1"/>
    </source>
</evidence>
<dbReference type="EMBL" id="WHLY01000001">
    <property type="protein sequence ID" value="MPR31782.1"/>
    <property type="molecule type" value="Genomic_DNA"/>
</dbReference>